<evidence type="ECO:0000313" key="7">
    <source>
        <dbReference type="Proteomes" id="UP000239735"/>
    </source>
</evidence>
<evidence type="ECO:0000256" key="4">
    <source>
        <dbReference type="PIRSR" id="PIRSR602129-50"/>
    </source>
</evidence>
<evidence type="ECO:0000256" key="1">
    <source>
        <dbReference type="ARBA" id="ARBA00001933"/>
    </source>
</evidence>
<organism evidence="6 7">
    <name type="scientific">Candidatus Sulfuritelmatomonas gaucii</name>
    <dbReference type="NCBI Taxonomy" id="2043161"/>
    <lineage>
        <taxon>Bacteria</taxon>
        <taxon>Pseudomonadati</taxon>
        <taxon>Acidobacteriota</taxon>
        <taxon>Terriglobia</taxon>
        <taxon>Terriglobales</taxon>
        <taxon>Acidobacteriaceae</taxon>
        <taxon>Candidatus Sulfuritelmatomonas</taxon>
    </lineage>
</organism>
<dbReference type="EMBL" id="OKRB01000087">
    <property type="protein sequence ID" value="SPE21395.1"/>
    <property type="molecule type" value="Genomic_DNA"/>
</dbReference>
<gene>
    <name evidence="6" type="ORF">SBA5_300039</name>
</gene>
<dbReference type="GO" id="GO:0030170">
    <property type="term" value="F:pyridoxal phosphate binding"/>
    <property type="evidence" value="ECO:0007669"/>
    <property type="project" value="InterPro"/>
</dbReference>
<evidence type="ECO:0000256" key="2">
    <source>
        <dbReference type="ARBA" id="ARBA00022898"/>
    </source>
</evidence>
<dbReference type="InterPro" id="IPR021115">
    <property type="entry name" value="Pyridoxal-P_BS"/>
</dbReference>
<accession>A0A2N9LEF4</accession>
<dbReference type="InterPro" id="IPR002129">
    <property type="entry name" value="PyrdxlP-dep_de-COase"/>
</dbReference>
<dbReference type="OrthoDB" id="9803665at2"/>
<comment type="cofactor">
    <cofactor evidence="1 4 5">
        <name>pyridoxal 5'-phosphate</name>
        <dbReference type="ChEBI" id="CHEBI:597326"/>
    </cofactor>
</comment>
<dbReference type="AlphaFoldDB" id="A0A2N9LEF4"/>
<dbReference type="Pfam" id="PF00282">
    <property type="entry name" value="Pyridoxal_deC"/>
    <property type="match status" value="1"/>
</dbReference>
<protein>
    <recommendedName>
        <fullName evidence="8">Pyridoxal-dependent decarboxylase</fullName>
    </recommendedName>
</protein>
<dbReference type="PANTHER" id="PTHR42735:SF4">
    <property type="entry name" value="PYRIDOXAL PHOSPHATE-DEPENDENT DECARBOXYLASE FAMILY PROTEIN"/>
    <property type="match status" value="1"/>
</dbReference>
<dbReference type="InterPro" id="IPR015421">
    <property type="entry name" value="PyrdxlP-dep_Trfase_major"/>
</dbReference>
<dbReference type="SUPFAM" id="SSF53383">
    <property type="entry name" value="PLP-dependent transferases"/>
    <property type="match status" value="1"/>
</dbReference>
<proteinExistence type="inferred from homology"/>
<dbReference type="InterPro" id="IPR050477">
    <property type="entry name" value="GrpII_AminoAcid_Decarb"/>
</dbReference>
<dbReference type="GO" id="GO:0019752">
    <property type="term" value="P:carboxylic acid metabolic process"/>
    <property type="evidence" value="ECO:0007669"/>
    <property type="project" value="InterPro"/>
</dbReference>
<evidence type="ECO:0008006" key="8">
    <source>
        <dbReference type="Google" id="ProtNLM"/>
    </source>
</evidence>
<evidence type="ECO:0000313" key="6">
    <source>
        <dbReference type="EMBL" id="SPE21395.1"/>
    </source>
</evidence>
<name>A0A2N9LEF4_9BACT</name>
<keyword evidence="2 4" id="KW-0663">Pyridoxal phosphate</keyword>
<dbReference type="GO" id="GO:0016831">
    <property type="term" value="F:carboxy-lyase activity"/>
    <property type="evidence" value="ECO:0007669"/>
    <property type="project" value="InterPro"/>
</dbReference>
<dbReference type="InterPro" id="IPR015424">
    <property type="entry name" value="PyrdxlP-dep_Trfase"/>
</dbReference>
<reference evidence="7" key="1">
    <citation type="submission" date="2018-02" db="EMBL/GenBank/DDBJ databases">
        <authorList>
            <person name="Hausmann B."/>
        </authorList>
    </citation>
    <scope>NUCLEOTIDE SEQUENCE [LARGE SCALE GENOMIC DNA]</scope>
    <source>
        <strain evidence="7">Peat soil MAG SbA5</strain>
    </source>
</reference>
<keyword evidence="3 5" id="KW-0456">Lyase</keyword>
<comment type="similarity">
    <text evidence="5">Belongs to the group II decarboxylase family.</text>
</comment>
<dbReference type="PROSITE" id="PS00392">
    <property type="entry name" value="DDC_GAD_HDC_YDC"/>
    <property type="match status" value="1"/>
</dbReference>
<dbReference type="PANTHER" id="PTHR42735">
    <property type="match status" value="1"/>
</dbReference>
<dbReference type="Proteomes" id="UP000239735">
    <property type="component" value="Unassembled WGS sequence"/>
</dbReference>
<feature type="modified residue" description="N6-(pyridoxal phosphate)lysine" evidence="4">
    <location>
        <position position="261"/>
    </location>
</feature>
<evidence type="ECO:0000256" key="5">
    <source>
        <dbReference type="RuleBase" id="RU000382"/>
    </source>
</evidence>
<dbReference type="Gene3D" id="3.40.640.10">
    <property type="entry name" value="Type I PLP-dependent aspartate aminotransferase-like (Major domain)"/>
    <property type="match status" value="1"/>
</dbReference>
<evidence type="ECO:0000256" key="3">
    <source>
        <dbReference type="ARBA" id="ARBA00023239"/>
    </source>
</evidence>
<sequence>MLHDPVPELSARATEALESEFRTLPEFKAEPGTSAEEMAAVLEETAHRLGDNYPYFHPLYAGQMLKPPHPVARTAYALAMKINPNNHARDGGRASSAMEVEAVREIAGMSGWTEYLGHLTSSGTFANLEALWMAGQLAPGRRIVGSEQAHYTHQRISAVLKLEYTAVAADGAGRMRLDALEDELRKGDVGAVVVTMGTTALGAVDPLGEILALRERYGFRVHVDAAYGGYFTLIAESLDEAARRGYAAIGHADSIVIDPHKHGLQPFGCGCVLFRDPAVGRYYKHDSPYTYFTSKELHLGEISLECSRAGAAAVALWATQRLLPLTKDGAFAEGLRKGRRAALELDRRLRGDERFVGLGSCVPGSLNARDPGHLPCAPELDIIVWGVRAADFQKASEQARNVFDACARRGLHLALVQLPGSWFGGRGGAQNEGTLTCLRSVLMKPEHEAWIGRIWDHLSAACDEVVNG</sequence>